<proteinExistence type="inferred from homology"/>
<name>A0ABW5CY35_9BACT</name>
<evidence type="ECO:0000256" key="6">
    <source>
        <dbReference type="ARBA" id="ARBA00022801"/>
    </source>
</evidence>
<dbReference type="InterPro" id="IPR004385">
    <property type="entry name" value="NDP_pyrophosphatase"/>
</dbReference>
<gene>
    <name evidence="10" type="ORF">ACFSKP_13855</name>
</gene>
<evidence type="ECO:0000256" key="2">
    <source>
        <dbReference type="ARBA" id="ARBA00001946"/>
    </source>
</evidence>
<organism evidence="10 11">
    <name type="scientific">Pontibacter ruber</name>
    <dbReference type="NCBI Taxonomy" id="1343895"/>
    <lineage>
        <taxon>Bacteria</taxon>
        <taxon>Pseudomonadati</taxon>
        <taxon>Bacteroidota</taxon>
        <taxon>Cytophagia</taxon>
        <taxon>Cytophagales</taxon>
        <taxon>Hymenobacteraceae</taxon>
        <taxon>Pontibacter</taxon>
    </lineage>
</organism>
<evidence type="ECO:0000256" key="3">
    <source>
        <dbReference type="ARBA" id="ARBA00007275"/>
    </source>
</evidence>
<dbReference type="NCBIfam" id="TIGR00052">
    <property type="entry name" value="nudix-type nucleoside diphosphatase, YffH/AdpP family"/>
    <property type="match status" value="1"/>
</dbReference>
<feature type="domain" description="Nudix hydrolase" evidence="9">
    <location>
        <begin position="34"/>
        <end position="167"/>
    </location>
</feature>
<comment type="similarity">
    <text evidence="3">Belongs to the Nudix hydrolase family. NudK subfamily.</text>
</comment>
<comment type="cofactor">
    <cofactor evidence="2">
        <name>Mg(2+)</name>
        <dbReference type="ChEBI" id="CHEBI:18420"/>
    </cofactor>
</comment>
<protein>
    <recommendedName>
        <fullName evidence="5">GDP-mannose pyrophosphatase</fullName>
    </recommendedName>
    <alternativeName>
        <fullName evidence="7">GDP-mannose hydrolase</fullName>
    </alternativeName>
    <alternativeName>
        <fullName evidence="8">GDPMK</fullName>
    </alternativeName>
</protein>
<sequence>MTIKKIKTIYDGFYTLRKLVVEENGEIFEREQFESGDGAAALVYDTQKEKYILVKQYRYPARQELLEVVAGVLEDNDPEKTIRKEIEEETGYTVDSLQHIRDIYTSPGACTEKIYMYYAEVSRQKGKGGGLDEENENVKIVYLTQEELLQKELLDAKTIIAVHWLSKKLNQPPKDTEATL</sequence>
<comment type="caution">
    <text evidence="10">The sequence shown here is derived from an EMBL/GenBank/DDBJ whole genome shotgun (WGS) entry which is preliminary data.</text>
</comment>
<evidence type="ECO:0000256" key="1">
    <source>
        <dbReference type="ARBA" id="ARBA00000847"/>
    </source>
</evidence>
<keyword evidence="11" id="KW-1185">Reference proteome</keyword>
<dbReference type="PANTHER" id="PTHR11839">
    <property type="entry name" value="UDP/ADP-SUGAR PYROPHOSPHATASE"/>
    <property type="match status" value="1"/>
</dbReference>
<dbReference type="Gene3D" id="3.90.79.10">
    <property type="entry name" value="Nucleoside Triphosphate Pyrophosphohydrolase"/>
    <property type="match status" value="1"/>
</dbReference>
<dbReference type="RefSeq" id="WP_250430278.1">
    <property type="nucleotide sequence ID" value="NZ_JALPRR010000003.1"/>
</dbReference>
<evidence type="ECO:0000256" key="4">
    <source>
        <dbReference type="ARBA" id="ARBA00011738"/>
    </source>
</evidence>
<reference evidence="11" key="1">
    <citation type="journal article" date="2019" name="Int. J. Syst. Evol. Microbiol.">
        <title>The Global Catalogue of Microorganisms (GCM) 10K type strain sequencing project: providing services to taxonomists for standard genome sequencing and annotation.</title>
        <authorList>
            <consortium name="The Broad Institute Genomics Platform"/>
            <consortium name="The Broad Institute Genome Sequencing Center for Infectious Disease"/>
            <person name="Wu L."/>
            <person name="Ma J."/>
        </authorList>
    </citation>
    <scope>NUCLEOTIDE SEQUENCE [LARGE SCALE GENOMIC DNA]</scope>
    <source>
        <strain evidence="11">CGMCC 4.1782</strain>
    </source>
</reference>
<dbReference type="Pfam" id="PF00293">
    <property type="entry name" value="NUDIX"/>
    <property type="match status" value="1"/>
</dbReference>
<dbReference type="SUPFAM" id="SSF55811">
    <property type="entry name" value="Nudix"/>
    <property type="match status" value="1"/>
</dbReference>
<evidence type="ECO:0000313" key="10">
    <source>
        <dbReference type="EMBL" id="MFD2247346.1"/>
    </source>
</evidence>
<evidence type="ECO:0000313" key="11">
    <source>
        <dbReference type="Proteomes" id="UP001597374"/>
    </source>
</evidence>
<evidence type="ECO:0000259" key="9">
    <source>
        <dbReference type="PROSITE" id="PS51462"/>
    </source>
</evidence>
<accession>A0ABW5CY35</accession>
<dbReference type="InterPro" id="IPR000086">
    <property type="entry name" value="NUDIX_hydrolase_dom"/>
</dbReference>
<comment type="subunit">
    <text evidence="4">Homodimer.</text>
</comment>
<dbReference type="PROSITE" id="PS51462">
    <property type="entry name" value="NUDIX"/>
    <property type="match status" value="1"/>
</dbReference>
<evidence type="ECO:0000256" key="8">
    <source>
        <dbReference type="ARBA" id="ARBA00032272"/>
    </source>
</evidence>
<dbReference type="PANTHER" id="PTHR11839:SF18">
    <property type="entry name" value="NUDIX HYDROLASE DOMAIN-CONTAINING PROTEIN"/>
    <property type="match status" value="1"/>
</dbReference>
<keyword evidence="6" id="KW-0378">Hydrolase</keyword>
<evidence type="ECO:0000256" key="5">
    <source>
        <dbReference type="ARBA" id="ARBA00016377"/>
    </source>
</evidence>
<evidence type="ECO:0000256" key="7">
    <source>
        <dbReference type="ARBA" id="ARBA00032162"/>
    </source>
</evidence>
<dbReference type="Proteomes" id="UP001597374">
    <property type="component" value="Unassembled WGS sequence"/>
</dbReference>
<dbReference type="InterPro" id="IPR015797">
    <property type="entry name" value="NUDIX_hydrolase-like_dom_sf"/>
</dbReference>
<comment type="catalytic activity">
    <reaction evidence="1">
        <text>GDP-alpha-D-mannose + H2O = alpha-D-mannose 1-phosphate + GMP + 2 H(+)</text>
        <dbReference type="Rhea" id="RHEA:27978"/>
        <dbReference type="ChEBI" id="CHEBI:15377"/>
        <dbReference type="ChEBI" id="CHEBI:15378"/>
        <dbReference type="ChEBI" id="CHEBI:57527"/>
        <dbReference type="ChEBI" id="CHEBI:58115"/>
        <dbReference type="ChEBI" id="CHEBI:58409"/>
    </reaction>
</comment>
<dbReference type="EMBL" id="JBHUIM010000002">
    <property type="protein sequence ID" value="MFD2247346.1"/>
    <property type="molecule type" value="Genomic_DNA"/>
</dbReference>